<evidence type="ECO:0000313" key="6">
    <source>
        <dbReference type="EMBL" id="POM25792.1"/>
    </source>
</evidence>
<evidence type="ECO:0000256" key="1">
    <source>
        <dbReference type="ARBA" id="ARBA00023015"/>
    </source>
</evidence>
<keyword evidence="3" id="KW-0238">DNA-binding</keyword>
<dbReference type="GO" id="GO:0003677">
    <property type="term" value="F:DNA binding"/>
    <property type="evidence" value="ECO:0007669"/>
    <property type="project" value="UniProtKB-KW"/>
</dbReference>
<organism evidence="6 7">
    <name type="scientific">Actinomadura rubteroloni</name>
    <dbReference type="NCBI Taxonomy" id="1926885"/>
    <lineage>
        <taxon>Bacteria</taxon>
        <taxon>Bacillati</taxon>
        <taxon>Actinomycetota</taxon>
        <taxon>Actinomycetes</taxon>
        <taxon>Streptosporangiales</taxon>
        <taxon>Thermomonosporaceae</taxon>
        <taxon>Actinomadura</taxon>
    </lineage>
</organism>
<evidence type="ECO:0000256" key="3">
    <source>
        <dbReference type="ARBA" id="ARBA00023125"/>
    </source>
</evidence>
<dbReference type="AlphaFoldDB" id="A0A2P4UL68"/>
<dbReference type="SUPFAM" id="SSF88946">
    <property type="entry name" value="Sigma2 domain of RNA polymerase sigma factors"/>
    <property type="match status" value="1"/>
</dbReference>
<dbReference type="InterPro" id="IPR013325">
    <property type="entry name" value="RNA_pol_sigma_r2"/>
</dbReference>
<keyword evidence="1" id="KW-0805">Transcription regulation</keyword>
<dbReference type="InterPro" id="IPR039425">
    <property type="entry name" value="RNA_pol_sigma-70-like"/>
</dbReference>
<evidence type="ECO:0000256" key="5">
    <source>
        <dbReference type="SAM" id="MobiDB-lite"/>
    </source>
</evidence>
<keyword evidence="4" id="KW-0804">Transcription</keyword>
<reference evidence="6 7" key="1">
    <citation type="journal article" date="2017" name="Chemistry">
        <title>Isolation, Biosynthesis and Chemical Modifications of Rubterolones A-F: Rare Tropolone Alkaloids from Actinomadura sp. 5-2.</title>
        <authorList>
            <person name="Guo H."/>
            <person name="Benndorf R."/>
            <person name="Leichnitz D."/>
            <person name="Klassen J.L."/>
            <person name="Vollmers J."/>
            <person name="Gorls H."/>
            <person name="Steinacker M."/>
            <person name="Weigel C."/>
            <person name="Dahse H.M."/>
            <person name="Kaster A.K."/>
            <person name="de Beer Z.W."/>
            <person name="Poulsen M."/>
            <person name="Beemelmanns C."/>
        </authorList>
    </citation>
    <scope>NUCLEOTIDE SEQUENCE [LARGE SCALE GENOMIC DNA]</scope>
    <source>
        <strain evidence="6 7">5-2</strain>
    </source>
</reference>
<dbReference type="RefSeq" id="WP_103560851.1">
    <property type="nucleotide sequence ID" value="NZ_MTBP01000001.1"/>
</dbReference>
<dbReference type="EMBL" id="MTBP01000001">
    <property type="protein sequence ID" value="POM25792.1"/>
    <property type="molecule type" value="Genomic_DNA"/>
</dbReference>
<protein>
    <submittedName>
        <fullName evidence="6">RNA polymerase sigma factor</fullName>
    </submittedName>
</protein>
<sequence length="406" mass="42413">MDDHLLVEALRTHEPDAPAAVYEAYGEALYSYCRSRLGDDGAAAVAVRDALIVADTHVWRLREPARFRPWLYALAAVECARATPVPPEPRDDGEPGPRRAARRAVAALSAEARDVLALRYVHGIEPADLAAVTGGADGGLERAHRALEAVLTAEILAETPCPDRDSVTPERPGKYLQHVRDCAVCSPRAPRTVAAAKVFAALPRQQVPRTLRPEVIACFRDPEMVGRRLFVAGRVAEFGQDGFPGPSRRPSGRGGRRAFALVAAATALTAVAGGASLLWGGGSGATSGVARSPAADERTEFPPASPRVKVGEPVRSPRTSAAPSALPVSATVGQGAQTTLSMPPGRSEPAPTRSRPPRRSTPSGGPVGNRPEPPPEDPPLPTPPASAEPSASESPPASTAPQRSAG</sequence>
<dbReference type="PANTHER" id="PTHR43133:SF8">
    <property type="entry name" value="RNA POLYMERASE SIGMA FACTOR HI_1459-RELATED"/>
    <property type="match status" value="1"/>
</dbReference>
<feature type="compositionally biased region" description="Pro residues" evidence="5">
    <location>
        <begin position="376"/>
        <end position="386"/>
    </location>
</feature>
<keyword evidence="2" id="KW-0731">Sigma factor</keyword>
<dbReference type="PANTHER" id="PTHR43133">
    <property type="entry name" value="RNA POLYMERASE ECF-TYPE SIGMA FACTO"/>
    <property type="match status" value="1"/>
</dbReference>
<dbReference type="GO" id="GO:0016987">
    <property type="term" value="F:sigma factor activity"/>
    <property type="evidence" value="ECO:0007669"/>
    <property type="project" value="UniProtKB-KW"/>
</dbReference>
<accession>A0A2P4UL68</accession>
<proteinExistence type="predicted"/>
<evidence type="ECO:0000256" key="4">
    <source>
        <dbReference type="ARBA" id="ARBA00023163"/>
    </source>
</evidence>
<feature type="compositionally biased region" description="Low complexity" evidence="5">
    <location>
        <begin position="387"/>
        <end position="406"/>
    </location>
</feature>
<feature type="compositionally biased region" description="Polar residues" evidence="5">
    <location>
        <begin position="331"/>
        <end position="341"/>
    </location>
</feature>
<evidence type="ECO:0000313" key="7">
    <source>
        <dbReference type="Proteomes" id="UP000242367"/>
    </source>
</evidence>
<feature type="region of interest" description="Disordered" evidence="5">
    <location>
        <begin position="284"/>
        <end position="406"/>
    </location>
</feature>
<dbReference type="Gene3D" id="1.10.1740.10">
    <property type="match status" value="1"/>
</dbReference>
<evidence type="ECO:0000256" key="2">
    <source>
        <dbReference type="ARBA" id="ARBA00023082"/>
    </source>
</evidence>
<comment type="caution">
    <text evidence="6">The sequence shown here is derived from an EMBL/GenBank/DDBJ whole genome shotgun (WGS) entry which is preliminary data.</text>
</comment>
<gene>
    <name evidence="6" type="ORF">BTM25_01750</name>
</gene>
<dbReference type="GO" id="GO:0006352">
    <property type="term" value="P:DNA-templated transcription initiation"/>
    <property type="evidence" value="ECO:0007669"/>
    <property type="project" value="InterPro"/>
</dbReference>
<dbReference type="Proteomes" id="UP000242367">
    <property type="component" value="Unassembled WGS sequence"/>
</dbReference>
<keyword evidence="7" id="KW-1185">Reference proteome</keyword>
<name>A0A2P4UL68_9ACTN</name>